<protein>
    <submittedName>
        <fullName evidence="2">Uncharacterized protein</fullName>
    </submittedName>
</protein>
<name>A0ABD2QJP3_9PLAT</name>
<keyword evidence="3" id="KW-1185">Reference proteome</keyword>
<feature type="region of interest" description="Disordered" evidence="1">
    <location>
        <begin position="110"/>
        <end position="129"/>
    </location>
</feature>
<evidence type="ECO:0000313" key="3">
    <source>
        <dbReference type="Proteomes" id="UP001626550"/>
    </source>
</evidence>
<sequence>MEGSCGSKAGARLVDGKPLLQSVLFGREPIFYEPRAVDAKGGEKRRRRSSITHSTSRDWINPDVATCPVRGEEETPSFISQSTQTCMCGLLEVDALVKLTHPLLTSQLNRHDSSTEDEDCTPSDVCPRTRKRTRSDINLPSDQAFTVAQRRRNSLVARRLNRPRWPQMLRSSRSKYVTAYGPDGPTAEPLPFLHQGHEPPEPQPQYHNQLEGPFAFHPIVMSGLHARLYYLHTNRHSLWNRRVALRLASNHFASR</sequence>
<accession>A0ABD2QJP3</accession>
<reference evidence="2 3" key="1">
    <citation type="submission" date="2024-11" db="EMBL/GenBank/DDBJ databases">
        <title>Adaptive evolution of stress response genes in parasites aligns with host niche diversity.</title>
        <authorList>
            <person name="Hahn C."/>
            <person name="Resl P."/>
        </authorList>
    </citation>
    <scope>NUCLEOTIDE SEQUENCE [LARGE SCALE GENOMIC DNA]</scope>
    <source>
        <strain evidence="2">EGGRZ-B1_66</strain>
        <tissue evidence="2">Body</tissue>
    </source>
</reference>
<proteinExistence type="predicted"/>
<evidence type="ECO:0000256" key="1">
    <source>
        <dbReference type="SAM" id="MobiDB-lite"/>
    </source>
</evidence>
<organism evidence="2 3">
    <name type="scientific">Cichlidogyrus casuarinus</name>
    <dbReference type="NCBI Taxonomy" id="1844966"/>
    <lineage>
        <taxon>Eukaryota</taxon>
        <taxon>Metazoa</taxon>
        <taxon>Spiralia</taxon>
        <taxon>Lophotrochozoa</taxon>
        <taxon>Platyhelminthes</taxon>
        <taxon>Monogenea</taxon>
        <taxon>Monopisthocotylea</taxon>
        <taxon>Dactylogyridea</taxon>
        <taxon>Ancyrocephalidae</taxon>
        <taxon>Cichlidogyrus</taxon>
    </lineage>
</organism>
<dbReference type="EMBL" id="JBJKFK010000108">
    <property type="protein sequence ID" value="KAL3319712.1"/>
    <property type="molecule type" value="Genomic_DNA"/>
</dbReference>
<dbReference type="Proteomes" id="UP001626550">
    <property type="component" value="Unassembled WGS sequence"/>
</dbReference>
<feature type="region of interest" description="Disordered" evidence="1">
    <location>
        <begin position="38"/>
        <end position="57"/>
    </location>
</feature>
<comment type="caution">
    <text evidence="2">The sequence shown here is derived from an EMBL/GenBank/DDBJ whole genome shotgun (WGS) entry which is preliminary data.</text>
</comment>
<evidence type="ECO:0000313" key="2">
    <source>
        <dbReference type="EMBL" id="KAL3319712.1"/>
    </source>
</evidence>
<gene>
    <name evidence="2" type="ORF">Ciccas_001619</name>
</gene>
<dbReference type="AlphaFoldDB" id="A0ABD2QJP3"/>
<feature type="region of interest" description="Disordered" evidence="1">
    <location>
        <begin position="184"/>
        <end position="205"/>
    </location>
</feature>